<accession>A0A6L9L9T0</accession>
<evidence type="ECO:0000313" key="2">
    <source>
        <dbReference type="Proteomes" id="UP000474175"/>
    </source>
</evidence>
<evidence type="ECO:0000313" key="1">
    <source>
        <dbReference type="EMBL" id="NDU95901.1"/>
    </source>
</evidence>
<sequence>MRKIIFFQYPKVRLIPVVAAQLSTSLPSFQYPKVRLIPEHEPELPTNTDVLSIPEGAIDTSVSWLRLEQAAFFQYPKVRLIHEVA</sequence>
<proteinExistence type="predicted"/>
<protein>
    <submittedName>
        <fullName evidence="1">Uncharacterized protein</fullName>
    </submittedName>
</protein>
<organism evidence="1 2">
    <name type="scientific">Spirosoma terrae</name>
    <dbReference type="NCBI Taxonomy" id="1968276"/>
    <lineage>
        <taxon>Bacteria</taxon>
        <taxon>Pseudomonadati</taxon>
        <taxon>Bacteroidota</taxon>
        <taxon>Cytophagia</taxon>
        <taxon>Cytophagales</taxon>
        <taxon>Cytophagaceae</taxon>
        <taxon>Spirosoma</taxon>
    </lineage>
</organism>
<name>A0A6L9L9T0_9BACT</name>
<comment type="caution">
    <text evidence="1">The sequence shown here is derived from an EMBL/GenBank/DDBJ whole genome shotgun (WGS) entry which is preliminary data.</text>
</comment>
<keyword evidence="2" id="KW-1185">Reference proteome</keyword>
<dbReference type="Proteomes" id="UP000474175">
    <property type="component" value="Unassembled WGS sequence"/>
</dbReference>
<reference evidence="1 2" key="1">
    <citation type="submission" date="2020-02" db="EMBL/GenBank/DDBJ databases">
        <title>Draft genome sequence of two Spirosoma agri KCTC 52727 and Spirosoma terrae KCTC 52035.</title>
        <authorList>
            <person name="Rojas J."/>
            <person name="Ambika Manirajan B."/>
            <person name="Suarez C."/>
            <person name="Ratering S."/>
            <person name="Schnell S."/>
        </authorList>
    </citation>
    <scope>NUCLEOTIDE SEQUENCE [LARGE SCALE GENOMIC DNA]</scope>
    <source>
        <strain evidence="1 2">KCTC 52035</strain>
    </source>
</reference>
<dbReference type="AlphaFoldDB" id="A0A6L9L9T0"/>
<gene>
    <name evidence="1" type="ORF">GK108_13540</name>
</gene>
<dbReference type="EMBL" id="JAAFZH010000005">
    <property type="protein sequence ID" value="NDU95901.1"/>
    <property type="molecule type" value="Genomic_DNA"/>
</dbReference>